<reference evidence="1 2" key="1">
    <citation type="submission" date="2017-11" db="EMBL/GenBank/DDBJ databases">
        <title>Genomic Encyclopedia of Archaeal and Bacterial Type Strains, Phase II (KMG-II): From Individual Species to Whole Genera.</title>
        <authorList>
            <person name="Goeker M."/>
        </authorList>
    </citation>
    <scope>NUCLEOTIDE SEQUENCE [LARGE SCALE GENOMIC DNA]</scope>
    <source>
        <strain evidence="1 2">DSM 28175</strain>
    </source>
</reference>
<protein>
    <submittedName>
        <fullName evidence="1">Uncharacterized protein</fullName>
    </submittedName>
</protein>
<proteinExistence type="predicted"/>
<dbReference type="OrthoDB" id="675660at2"/>
<organism evidence="1 2">
    <name type="scientific">Mucilaginibacter auburnensis</name>
    <dbReference type="NCBI Taxonomy" id="1457233"/>
    <lineage>
        <taxon>Bacteria</taxon>
        <taxon>Pseudomonadati</taxon>
        <taxon>Bacteroidota</taxon>
        <taxon>Sphingobacteriia</taxon>
        <taxon>Sphingobacteriales</taxon>
        <taxon>Sphingobacteriaceae</taxon>
        <taxon>Mucilaginibacter</taxon>
    </lineage>
</organism>
<keyword evidence="2" id="KW-1185">Reference proteome</keyword>
<accession>A0A2H9VLS4</accession>
<sequence length="72" mass="8263">MNEPFVLQVNEHAFKARFERWGYTHRFMVLIGEETFTFEPDEEGSYRALGNVSSGNVPLLQTVAEKLAELSK</sequence>
<evidence type="ECO:0000313" key="1">
    <source>
        <dbReference type="EMBL" id="PJJ79274.1"/>
    </source>
</evidence>
<dbReference type="Proteomes" id="UP000242687">
    <property type="component" value="Unassembled WGS sequence"/>
</dbReference>
<comment type="caution">
    <text evidence="1">The sequence shown here is derived from an EMBL/GenBank/DDBJ whole genome shotgun (WGS) entry which is preliminary data.</text>
</comment>
<dbReference type="AlphaFoldDB" id="A0A2H9VLS4"/>
<evidence type="ECO:0000313" key="2">
    <source>
        <dbReference type="Proteomes" id="UP000242687"/>
    </source>
</evidence>
<gene>
    <name evidence="1" type="ORF">CLV57_2403</name>
</gene>
<dbReference type="EMBL" id="PGFJ01000002">
    <property type="protein sequence ID" value="PJJ79274.1"/>
    <property type="molecule type" value="Genomic_DNA"/>
</dbReference>
<name>A0A2H9VLS4_9SPHI</name>
<dbReference type="RefSeq" id="WP_100341632.1">
    <property type="nucleotide sequence ID" value="NZ_PGFJ01000002.1"/>
</dbReference>